<dbReference type="PANTHER" id="PTHR13598:SF1">
    <property type="entry name" value="AT07567P-RELATED"/>
    <property type="match status" value="1"/>
</dbReference>
<sequence length="411" mass="46906">MVSNPVVAGQALCTPPACVQVNLSLNLMQVMVTARNDTAGPDGAAKLCILCYPGVARRWFRLWLHPKMKINLPEGDPLPDIFYGSNVSEVVERSRSAGYLRWPSLWGQLHQQYAFEPFNASCIGVKSTRGYTIDFAVKNPELWFLVYTGIGLLLFFFAPYWSRNKFLHYGTGVSVGVLGSVLIALFIVNRFLPQKVKTLGSVLLVISTSASMFLLQHVTFYINDIFLNHWQAVLGYVLVASVLSFAVMYRYGPVTNPRTLDLVRWSLQVLGLVLVYHGSQIPEMAVVIMVTAFLLYLFPSGFFPWLRKQRMIYFPPRRRLLTKEEFYQEGLVETEKALQELREFCRSPQCNAWKTVSRLNTSNRFGRFMEGEEHITEAESFEHETTCEINPRDVEDSDSSESELSFRMNTR</sequence>
<evidence type="ECO:0000256" key="8">
    <source>
        <dbReference type="SAM" id="MobiDB-lite"/>
    </source>
</evidence>
<proteinExistence type="inferred from homology"/>
<evidence type="ECO:0000256" key="1">
    <source>
        <dbReference type="ARBA" id="ARBA00004575"/>
    </source>
</evidence>
<dbReference type="InterPro" id="IPR019358">
    <property type="entry name" value="NEMP_fam"/>
</dbReference>
<name>A0AAV3ZCM4_9GAST</name>
<keyword evidence="3 9" id="KW-0812">Transmembrane</keyword>
<comment type="subcellular location">
    <subcellularLocation>
        <location evidence="1">Nucleus inner membrane</location>
        <topology evidence="1">Multi-pass membrane protein</topology>
        <orientation evidence="1">Nucleoplasmic side</orientation>
    </subcellularLocation>
</comment>
<feature type="transmembrane region" description="Helical" evidence="9">
    <location>
        <begin position="199"/>
        <end position="218"/>
    </location>
</feature>
<dbReference type="AlphaFoldDB" id="A0AAV3ZCM4"/>
<evidence type="ECO:0000256" key="3">
    <source>
        <dbReference type="ARBA" id="ARBA00022692"/>
    </source>
</evidence>
<dbReference type="PANTHER" id="PTHR13598">
    <property type="entry name" value="AT07567P-RELATED"/>
    <property type="match status" value="1"/>
</dbReference>
<dbReference type="Proteomes" id="UP000735302">
    <property type="component" value="Unassembled WGS sequence"/>
</dbReference>
<evidence type="ECO:0000256" key="6">
    <source>
        <dbReference type="ARBA" id="ARBA00023136"/>
    </source>
</evidence>
<feature type="region of interest" description="Disordered" evidence="8">
    <location>
        <begin position="391"/>
        <end position="411"/>
    </location>
</feature>
<evidence type="ECO:0000313" key="10">
    <source>
        <dbReference type="EMBL" id="GFN93349.1"/>
    </source>
</evidence>
<keyword evidence="4" id="KW-0732">Signal</keyword>
<comment type="caution">
    <text evidence="10">The sequence shown here is derived from an EMBL/GenBank/DDBJ whole genome shotgun (WGS) entry which is preliminary data.</text>
</comment>
<evidence type="ECO:0000313" key="11">
    <source>
        <dbReference type="Proteomes" id="UP000735302"/>
    </source>
</evidence>
<dbReference type="Pfam" id="PF10225">
    <property type="entry name" value="NEMP"/>
    <property type="match status" value="1"/>
</dbReference>
<feature type="transmembrane region" description="Helical" evidence="9">
    <location>
        <begin position="167"/>
        <end position="187"/>
    </location>
</feature>
<protein>
    <submittedName>
        <fullName evidence="10">Nuclear envelope integral membrane protein 1-like</fullName>
    </submittedName>
</protein>
<feature type="transmembrane region" description="Helical" evidence="9">
    <location>
        <begin position="142"/>
        <end position="161"/>
    </location>
</feature>
<evidence type="ECO:0000256" key="9">
    <source>
        <dbReference type="SAM" id="Phobius"/>
    </source>
</evidence>
<comment type="similarity">
    <text evidence="2">Belongs to the NEMP family.</text>
</comment>
<keyword evidence="5 9" id="KW-1133">Transmembrane helix</keyword>
<evidence type="ECO:0000256" key="2">
    <source>
        <dbReference type="ARBA" id="ARBA00005748"/>
    </source>
</evidence>
<feature type="transmembrane region" description="Helical" evidence="9">
    <location>
        <begin position="262"/>
        <end position="279"/>
    </location>
</feature>
<keyword evidence="11" id="KW-1185">Reference proteome</keyword>
<dbReference type="EMBL" id="BLXT01002329">
    <property type="protein sequence ID" value="GFN93349.1"/>
    <property type="molecule type" value="Genomic_DNA"/>
</dbReference>
<keyword evidence="6 9" id="KW-0472">Membrane</keyword>
<gene>
    <name evidence="10" type="ORF">PoB_001985500</name>
</gene>
<feature type="transmembrane region" description="Helical" evidence="9">
    <location>
        <begin position="285"/>
        <end position="306"/>
    </location>
</feature>
<accession>A0AAV3ZCM4</accession>
<evidence type="ECO:0000256" key="4">
    <source>
        <dbReference type="ARBA" id="ARBA00022729"/>
    </source>
</evidence>
<evidence type="ECO:0000256" key="7">
    <source>
        <dbReference type="ARBA" id="ARBA00023242"/>
    </source>
</evidence>
<reference evidence="10 11" key="1">
    <citation type="journal article" date="2021" name="Elife">
        <title>Chloroplast acquisition without the gene transfer in kleptoplastic sea slugs, Plakobranchus ocellatus.</title>
        <authorList>
            <person name="Maeda T."/>
            <person name="Takahashi S."/>
            <person name="Yoshida T."/>
            <person name="Shimamura S."/>
            <person name="Takaki Y."/>
            <person name="Nagai Y."/>
            <person name="Toyoda A."/>
            <person name="Suzuki Y."/>
            <person name="Arimoto A."/>
            <person name="Ishii H."/>
            <person name="Satoh N."/>
            <person name="Nishiyama T."/>
            <person name="Hasebe M."/>
            <person name="Maruyama T."/>
            <person name="Minagawa J."/>
            <person name="Obokata J."/>
            <person name="Shigenobu S."/>
        </authorList>
    </citation>
    <scope>NUCLEOTIDE SEQUENCE [LARGE SCALE GENOMIC DNA]</scope>
</reference>
<feature type="transmembrane region" description="Helical" evidence="9">
    <location>
        <begin position="230"/>
        <end position="250"/>
    </location>
</feature>
<keyword evidence="7" id="KW-0539">Nucleus</keyword>
<evidence type="ECO:0000256" key="5">
    <source>
        <dbReference type="ARBA" id="ARBA00022989"/>
    </source>
</evidence>
<dbReference type="GO" id="GO:0005637">
    <property type="term" value="C:nuclear inner membrane"/>
    <property type="evidence" value="ECO:0007669"/>
    <property type="project" value="UniProtKB-SubCell"/>
</dbReference>
<organism evidence="10 11">
    <name type="scientific">Plakobranchus ocellatus</name>
    <dbReference type="NCBI Taxonomy" id="259542"/>
    <lineage>
        <taxon>Eukaryota</taxon>
        <taxon>Metazoa</taxon>
        <taxon>Spiralia</taxon>
        <taxon>Lophotrochozoa</taxon>
        <taxon>Mollusca</taxon>
        <taxon>Gastropoda</taxon>
        <taxon>Heterobranchia</taxon>
        <taxon>Euthyneura</taxon>
        <taxon>Panpulmonata</taxon>
        <taxon>Sacoglossa</taxon>
        <taxon>Placobranchoidea</taxon>
        <taxon>Plakobranchidae</taxon>
        <taxon>Plakobranchus</taxon>
    </lineage>
</organism>